<dbReference type="SUPFAM" id="SSF82171">
    <property type="entry name" value="DPP6 N-terminal domain-like"/>
    <property type="match status" value="1"/>
</dbReference>
<sequence length="403" mass="42519">MLAIFNFLAIAGCATATLHHVYVGQTAGSFINALEIDDATRQVYLMGLIPASGASPSLVLAPGDYSKLHLFGSEPQKGTLTRYTVQPDYSLINEGTADIPASCNTTKFTTLHLTSGKQAPYSIFGSASTGQCSTLFSLTVSGFSTLRSREFAGDIRSLAWSPNGRHLHALDSHSSAKSATSIFNFFIAPEPTLLDQNITDTLANVTGATQMVTHPTGNLVYVVTDTNELVTISLSEDVSKESSPSRYKILPSSIDASMYTTSSLTISSSKTSLWTLSQSNLQAVITVFSLDATTGAVISAVARAAWSGYGYGQIAPAPFVGNDIVAITNSPTGIVAILGLDVGVVPAGEHGEVKVEGEEDGFLEEVWMLNVKRDGSAAVAPKLKSFGRIDLGFDTLGEGVWVD</sequence>
<proteinExistence type="predicted"/>
<name>A0A6G1IJ26_9PLEO</name>
<protein>
    <recommendedName>
        <fullName evidence="4">3-carboxy-cis,cis-mucoante lactonizing enzyme</fullName>
    </recommendedName>
</protein>
<keyword evidence="1" id="KW-0732">Signal</keyword>
<keyword evidence="3" id="KW-1185">Reference proteome</keyword>
<dbReference type="InterPro" id="IPR015943">
    <property type="entry name" value="WD40/YVTN_repeat-like_dom_sf"/>
</dbReference>
<evidence type="ECO:0000313" key="2">
    <source>
        <dbReference type="EMBL" id="KAF2677951.1"/>
    </source>
</evidence>
<dbReference type="AlphaFoldDB" id="A0A6G1IJ26"/>
<reference evidence="2" key="1">
    <citation type="journal article" date="2020" name="Stud. Mycol.">
        <title>101 Dothideomycetes genomes: a test case for predicting lifestyles and emergence of pathogens.</title>
        <authorList>
            <person name="Haridas S."/>
            <person name="Albert R."/>
            <person name="Binder M."/>
            <person name="Bloem J."/>
            <person name="Labutti K."/>
            <person name="Salamov A."/>
            <person name="Andreopoulos B."/>
            <person name="Baker S."/>
            <person name="Barry K."/>
            <person name="Bills G."/>
            <person name="Bluhm B."/>
            <person name="Cannon C."/>
            <person name="Castanera R."/>
            <person name="Culley D."/>
            <person name="Daum C."/>
            <person name="Ezra D."/>
            <person name="Gonzalez J."/>
            <person name="Henrissat B."/>
            <person name="Kuo A."/>
            <person name="Liang C."/>
            <person name="Lipzen A."/>
            <person name="Lutzoni F."/>
            <person name="Magnuson J."/>
            <person name="Mondo S."/>
            <person name="Nolan M."/>
            <person name="Ohm R."/>
            <person name="Pangilinan J."/>
            <person name="Park H.-J."/>
            <person name="Ramirez L."/>
            <person name="Alfaro M."/>
            <person name="Sun H."/>
            <person name="Tritt A."/>
            <person name="Yoshinaga Y."/>
            <person name="Zwiers L.-H."/>
            <person name="Turgeon B."/>
            <person name="Goodwin S."/>
            <person name="Spatafora J."/>
            <person name="Crous P."/>
            <person name="Grigoriev I."/>
        </authorList>
    </citation>
    <scope>NUCLEOTIDE SEQUENCE</scope>
    <source>
        <strain evidence="2">CBS 122367</strain>
    </source>
</reference>
<feature type="chain" id="PRO_5026356264" description="3-carboxy-cis,cis-mucoante lactonizing enzyme" evidence="1">
    <location>
        <begin position="17"/>
        <end position="403"/>
    </location>
</feature>
<accession>A0A6G1IJ26</accession>
<organism evidence="2 3">
    <name type="scientific">Lentithecium fluviatile CBS 122367</name>
    <dbReference type="NCBI Taxonomy" id="1168545"/>
    <lineage>
        <taxon>Eukaryota</taxon>
        <taxon>Fungi</taxon>
        <taxon>Dikarya</taxon>
        <taxon>Ascomycota</taxon>
        <taxon>Pezizomycotina</taxon>
        <taxon>Dothideomycetes</taxon>
        <taxon>Pleosporomycetidae</taxon>
        <taxon>Pleosporales</taxon>
        <taxon>Massarineae</taxon>
        <taxon>Lentitheciaceae</taxon>
        <taxon>Lentithecium</taxon>
    </lineage>
</organism>
<evidence type="ECO:0000256" key="1">
    <source>
        <dbReference type="SAM" id="SignalP"/>
    </source>
</evidence>
<dbReference type="Gene3D" id="2.130.10.10">
    <property type="entry name" value="YVTN repeat-like/Quinoprotein amine dehydrogenase"/>
    <property type="match status" value="1"/>
</dbReference>
<evidence type="ECO:0008006" key="4">
    <source>
        <dbReference type="Google" id="ProtNLM"/>
    </source>
</evidence>
<dbReference type="EMBL" id="MU005616">
    <property type="protein sequence ID" value="KAF2677951.1"/>
    <property type="molecule type" value="Genomic_DNA"/>
</dbReference>
<gene>
    <name evidence="2" type="ORF">K458DRAFT_395424</name>
</gene>
<feature type="signal peptide" evidence="1">
    <location>
        <begin position="1"/>
        <end position="16"/>
    </location>
</feature>
<dbReference type="OrthoDB" id="1715191at2759"/>
<evidence type="ECO:0000313" key="3">
    <source>
        <dbReference type="Proteomes" id="UP000799291"/>
    </source>
</evidence>
<dbReference type="Proteomes" id="UP000799291">
    <property type="component" value="Unassembled WGS sequence"/>
</dbReference>